<comment type="caution">
    <text evidence="2">The sequence shown here is derived from an EMBL/GenBank/DDBJ whole genome shotgun (WGS) entry which is preliminary data.</text>
</comment>
<protein>
    <recommendedName>
        <fullName evidence="1">Out at first protein BRICHOS-like domain-containing protein</fullName>
    </recommendedName>
</protein>
<keyword evidence="3" id="KW-1185">Reference proteome</keyword>
<dbReference type="EMBL" id="JAPXFL010000004">
    <property type="protein sequence ID" value="KAK9508212.1"/>
    <property type="molecule type" value="Genomic_DNA"/>
</dbReference>
<name>A0AAW1DGT9_9HEMI</name>
<organism evidence="2 3">
    <name type="scientific">Rhynocoris fuscipes</name>
    <dbReference type="NCBI Taxonomy" id="488301"/>
    <lineage>
        <taxon>Eukaryota</taxon>
        <taxon>Metazoa</taxon>
        <taxon>Ecdysozoa</taxon>
        <taxon>Arthropoda</taxon>
        <taxon>Hexapoda</taxon>
        <taxon>Insecta</taxon>
        <taxon>Pterygota</taxon>
        <taxon>Neoptera</taxon>
        <taxon>Paraneoptera</taxon>
        <taxon>Hemiptera</taxon>
        <taxon>Heteroptera</taxon>
        <taxon>Panheteroptera</taxon>
        <taxon>Cimicomorpha</taxon>
        <taxon>Reduviidae</taxon>
        <taxon>Harpactorinae</taxon>
        <taxon>Harpactorini</taxon>
        <taxon>Rhynocoris</taxon>
    </lineage>
</organism>
<sequence>MDMLVEVSRSSVISRHVHSLCTEASDATYTRRTDIDHWATLPSKSTFMYLPSI</sequence>
<reference evidence="2 3" key="1">
    <citation type="submission" date="2022-12" db="EMBL/GenBank/DDBJ databases">
        <title>Chromosome-level genome assembly of true bugs.</title>
        <authorList>
            <person name="Ma L."/>
            <person name="Li H."/>
        </authorList>
    </citation>
    <scope>NUCLEOTIDE SEQUENCE [LARGE SCALE GENOMIC DNA]</scope>
    <source>
        <strain evidence="2">Lab_2022b</strain>
    </source>
</reference>
<proteinExistence type="predicted"/>
<dbReference type="Proteomes" id="UP001461498">
    <property type="component" value="Unassembled WGS sequence"/>
</dbReference>
<dbReference type="Pfam" id="PF14941">
    <property type="entry name" value="OAF_N"/>
    <property type="match status" value="1"/>
</dbReference>
<evidence type="ECO:0000313" key="2">
    <source>
        <dbReference type="EMBL" id="KAK9508212.1"/>
    </source>
</evidence>
<evidence type="ECO:0000259" key="1">
    <source>
        <dbReference type="Pfam" id="PF14941"/>
    </source>
</evidence>
<gene>
    <name evidence="2" type="ORF">O3M35_007925</name>
</gene>
<evidence type="ECO:0000313" key="3">
    <source>
        <dbReference type="Proteomes" id="UP001461498"/>
    </source>
</evidence>
<accession>A0AAW1DGT9</accession>
<dbReference type="AlphaFoldDB" id="A0AAW1DGT9"/>
<dbReference type="InterPro" id="IPR053894">
    <property type="entry name" value="OAF_N"/>
</dbReference>
<feature type="domain" description="Out at first protein BRICHOS-like" evidence="1">
    <location>
        <begin position="1"/>
        <end position="38"/>
    </location>
</feature>